<gene>
    <name evidence="1" type="ORF">IP98_00567</name>
</gene>
<evidence type="ECO:0000313" key="1">
    <source>
        <dbReference type="EMBL" id="TWI14604.1"/>
    </source>
</evidence>
<reference evidence="1 2" key="1">
    <citation type="journal article" date="2015" name="Stand. Genomic Sci.">
        <title>Genomic Encyclopedia of Bacterial and Archaeal Type Strains, Phase III: the genomes of soil and plant-associated and newly described type strains.</title>
        <authorList>
            <person name="Whitman W.B."/>
            <person name="Woyke T."/>
            <person name="Klenk H.P."/>
            <person name="Zhou Y."/>
            <person name="Lilburn T.G."/>
            <person name="Beck B.J."/>
            <person name="De Vos P."/>
            <person name="Vandamme P."/>
            <person name="Eisen J.A."/>
            <person name="Garrity G."/>
            <person name="Hugenholtz P."/>
            <person name="Kyrpides N.C."/>
        </authorList>
    </citation>
    <scope>NUCLEOTIDE SEQUENCE [LARGE SCALE GENOMIC DNA]</scope>
    <source>
        <strain evidence="1 2">CGMCC 1.7270</strain>
    </source>
</reference>
<dbReference type="InterPro" id="IPR040807">
    <property type="entry name" value="DUF5522"/>
</dbReference>
<dbReference type="AlphaFoldDB" id="A0A562M3U1"/>
<proteinExistence type="predicted"/>
<dbReference type="STRING" id="1341154.FCR2A7T_16750"/>
<evidence type="ECO:0000313" key="2">
    <source>
        <dbReference type="Proteomes" id="UP000319848"/>
    </source>
</evidence>
<keyword evidence="2" id="KW-1185">Reference proteome</keyword>
<organism evidence="1 2">
    <name type="scientific">Flavobacterium cauense R2A-7</name>
    <dbReference type="NCBI Taxonomy" id="1341154"/>
    <lineage>
        <taxon>Bacteria</taxon>
        <taxon>Pseudomonadati</taxon>
        <taxon>Bacteroidota</taxon>
        <taxon>Flavobacteriia</taxon>
        <taxon>Flavobacteriales</taxon>
        <taxon>Flavobacteriaceae</taxon>
        <taxon>Flavobacterium</taxon>
    </lineage>
</organism>
<accession>A0A562M3U1</accession>
<dbReference type="Proteomes" id="UP000319848">
    <property type="component" value="Unassembled WGS sequence"/>
</dbReference>
<comment type="caution">
    <text evidence="1">The sequence shown here is derived from an EMBL/GenBank/DDBJ whole genome shotgun (WGS) entry which is preliminary data.</text>
</comment>
<dbReference type="Pfam" id="PF17653">
    <property type="entry name" value="DUF5522"/>
    <property type="match status" value="1"/>
</dbReference>
<name>A0A562M3U1_9FLAO</name>
<protein>
    <submittedName>
        <fullName evidence="1">Uncharacterized protein</fullName>
    </submittedName>
</protein>
<sequence>MPRKPFGVKYFRMSTIITGKVPKFVIMNNALDPNNLKEGEDFYYTPEGYKCFTEKYHLKRGYCCKSGCRHCPYGFDKKTGEITKK</sequence>
<dbReference type="EMBL" id="VLKQ01000002">
    <property type="protein sequence ID" value="TWI14604.1"/>
    <property type="molecule type" value="Genomic_DNA"/>
</dbReference>